<keyword evidence="9" id="KW-1185">Reference proteome</keyword>
<reference evidence="6 9" key="1">
    <citation type="submission" date="2018-01" db="EMBL/GenBank/DDBJ databases">
        <title>Complete genome sequence of Staphylococcus Scheliferi isolated from human.</title>
        <authorList>
            <person name="Abouelkhair M.A."/>
            <person name="Bemis D.A."/>
            <person name="Kania S.A."/>
        </authorList>
    </citation>
    <scope>NUCLEOTIDE SEQUENCE [LARGE SCALE GENOMIC DNA]</scope>
    <source>
        <strain evidence="6 9">ATCC 43808</strain>
    </source>
</reference>
<keyword evidence="3" id="KW-0812">Transmembrane</keyword>
<dbReference type="Proteomes" id="UP000264146">
    <property type="component" value="Chromosome"/>
</dbReference>
<feature type="transmembrane region" description="Helical" evidence="3">
    <location>
        <begin position="188"/>
        <end position="206"/>
    </location>
</feature>
<dbReference type="GO" id="GO:0016747">
    <property type="term" value="F:acyltransferase activity, transferring groups other than amino-acyl groups"/>
    <property type="evidence" value="ECO:0007669"/>
    <property type="project" value="InterPro"/>
</dbReference>
<feature type="transmembrane region" description="Helical" evidence="3">
    <location>
        <begin position="235"/>
        <end position="252"/>
    </location>
</feature>
<keyword evidence="7" id="KW-0012">Acyltransferase</keyword>
<evidence type="ECO:0000313" key="5">
    <source>
        <dbReference type="EMBL" id="CAD7360232.1"/>
    </source>
</evidence>
<name>A0A7Z7QQK6_STASC</name>
<feature type="transmembrane region" description="Helical" evidence="3">
    <location>
        <begin position="292"/>
        <end position="310"/>
    </location>
</feature>
<organism evidence="7">
    <name type="scientific">Staphylococcus schleiferi</name>
    <dbReference type="NCBI Taxonomy" id="1295"/>
    <lineage>
        <taxon>Bacteria</taxon>
        <taxon>Bacillati</taxon>
        <taxon>Bacillota</taxon>
        <taxon>Bacilli</taxon>
        <taxon>Bacillales</taxon>
        <taxon>Staphylococcaceae</taxon>
        <taxon>Staphylococcus</taxon>
    </lineage>
</organism>
<evidence type="ECO:0000256" key="2">
    <source>
        <dbReference type="ARBA" id="ARBA00007400"/>
    </source>
</evidence>
<feature type="transmembrane region" description="Helical" evidence="3">
    <location>
        <begin position="259"/>
        <end position="280"/>
    </location>
</feature>
<dbReference type="PANTHER" id="PTHR37312:SF1">
    <property type="entry name" value="MEMBRANE-BOUND ACYLTRANSFERASE YKRP-RELATED"/>
    <property type="match status" value="1"/>
</dbReference>
<dbReference type="Pfam" id="PF01757">
    <property type="entry name" value="Acyl_transf_3"/>
    <property type="match status" value="1"/>
</dbReference>
<gene>
    <name evidence="6" type="ORF">C1O36_10995</name>
    <name evidence="7" type="ORF">NCTC12218_01899</name>
</gene>
<evidence type="ECO:0000313" key="6">
    <source>
        <dbReference type="EMBL" id="NHA34989.1"/>
    </source>
</evidence>
<feature type="transmembrane region" description="Helical" evidence="3">
    <location>
        <begin position="40"/>
        <end position="61"/>
    </location>
</feature>
<dbReference type="EMBL" id="POVK01000047">
    <property type="protein sequence ID" value="NHA34989.1"/>
    <property type="molecule type" value="Genomic_DNA"/>
</dbReference>
<dbReference type="EMBL" id="UHEF01000001">
    <property type="protein sequence ID" value="SUM89655.1"/>
    <property type="molecule type" value="Genomic_DNA"/>
</dbReference>
<evidence type="ECO:0000313" key="7">
    <source>
        <dbReference type="EMBL" id="SUM89655.1"/>
    </source>
</evidence>
<comment type="subcellular location">
    <subcellularLocation>
        <location evidence="1">Membrane</location>
    </subcellularLocation>
</comment>
<evidence type="ECO:0000259" key="4">
    <source>
        <dbReference type="Pfam" id="PF01757"/>
    </source>
</evidence>
<protein>
    <submittedName>
        <fullName evidence="6 7">Acyltransferase</fullName>
    </submittedName>
</protein>
<evidence type="ECO:0000313" key="9">
    <source>
        <dbReference type="Proteomes" id="UP000572988"/>
    </source>
</evidence>
<dbReference type="InterPro" id="IPR052734">
    <property type="entry name" value="Nod_factor_acetyltransferase"/>
</dbReference>
<evidence type="ECO:0000313" key="8">
    <source>
        <dbReference type="Proteomes" id="UP000264146"/>
    </source>
</evidence>
<proteinExistence type="inferred from homology"/>
<evidence type="ECO:0000256" key="1">
    <source>
        <dbReference type="ARBA" id="ARBA00004370"/>
    </source>
</evidence>
<reference evidence="5 8" key="3">
    <citation type="submission" date="2020-11" db="EMBL/GenBank/DDBJ databases">
        <authorList>
            <consortium name="Pathogen Informatics"/>
        </authorList>
    </citation>
    <scope>NUCLEOTIDE SEQUENCE [LARGE SCALE GENOMIC DNA]</scope>
    <source>
        <strain evidence="5 8">NCTC12218</strain>
    </source>
</reference>
<feature type="transmembrane region" description="Helical" evidence="3">
    <location>
        <begin position="109"/>
        <end position="128"/>
    </location>
</feature>
<accession>A0A7Z7QQK6</accession>
<dbReference type="InterPro" id="IPR002656">
    <property type="entry name" value="Acyl_transf_3_dom"/>
</dbReference>
<dbReference type="EMBL" id="LR962863">
    <property type="protein sequence ID" value="CAD7360232.1"/>
    <property type="molecule type" value="Genomic_DNA"/>
</dbReference>
<feature type="transmembrane region" description="Helical" evidence="3">
    <location>
        <begin position="159"/>
        <end position="176"/>
    </location>
</feature>
<comment type="similarity">
    <text evidence="2">Belongs to the acyltransferase 3 family.</text>
</comment>
<dbReference type="GeneID" id="93790495"/>
<feature type="transmembrane region" description="Helical" evidence="3">
    <location>
        <begin position="135"/>
        <end position="153"/>
    </location>
</feature>
<feature type="transmembrane region" description="Helical" evidence="3">
    <location>
        <begin position="12"/>
        <end position="28"/>
    </location>
</feature>
<dbReference type="PANTHER" id="PTHR37312">
    <property type="entry name" value="MEMBRANE-BOUND ACYLTRANSFERASE YKRP-RELATED"/>
    <property type="match status" value="1"/>
</dbReference>
<dbReference type="Proteomes" id="UP000572988">
    <property type="component" value="Unassembled WGS sequence"/>
</dbReference>
<dbReference type="AlphaFoldDB" id="A0A7Z7QQK6"/>
<feature type="domain" description="Acyltransferase 3" evidence="4">
    <location>
        <begin position="9"/>
        <end position="304"/>
    </location>
</feature>
<reference evidence="7" key="2">
    <citation type="submission" date="2018-06" db="EMBL/GenBank/DDBJ databases">
        <authorList>
            <consortium name="Pathogen Informatics"/>
            <person name="Doyle S."/>
        </authorList>
    </citation>
    <scope>NUCLEOTIDE SEQUENCE [LARGE SCALE GENOMIC DNA]</scope>
    <source>
        <strain evidence="7">NCTC12218</strain>
    </source>
</reference>
<keyword evidence="7" id="KW-0808">Transferase</keyword>
<dbReference type="RefSeq" id="WP_016424701.1">
    <property type="nucleotide sequence ID" value="NZ_CABKRV010000001.1"/>
</dbReference>
<keyword evidence="3" id="KW-1133">Transmembrane helix</keyword>
<keyword evidence="3" id="KW-0472">Membrane</keyword>
<evidence type="ECO:0000256" key="3">
    <source>
        <dbReference type="SAM" id="Phobius"/>
    </source>
</evidence>
<sequence>MTNVKKRDAFFDNARAVLIFLVVLGHLIRPYVDTHIAINALYLLIYSFHMPAFLFISGYFANNVGKSGYIEKVGKKLLGPYLIFFAFFSIYYFITGKNSELDLDPFEPVFALWFLLTLFFFNVIIVIVRQFKPKYVLPIAIIVALLAGFSSNVGDYLSWSRTLVFFPIFYVGYLLNIEFSHFVKMKRFIPISILVLVGFFVIYIVHPIDADWLLASTPYKHVDGMHVLMSPLKRLSLYGIIFVTMFSFFNLVPRHHHWYTYIGSRTMYVYLLHGLFIGAIRGHQFYPFIDTPILGLLYNIVLSGFIVWLWSSDFVAKWTNPMINLQRPSKFKPYF</sequence>
<feature type="transmembrane region" description="Helical" evidence="3">
    <location>
        <begin position="73"/>
        <end position="94"/>
    </location>
</feature>